<dbReference type="SUPFAM" id="SSF53146">
    <property type="entry name" value="Nitrogenase accessory factor-like"/>
    <property type="match status" value="1"/>
</dbReference>
<evidence type="ECO:0000256" key="1">
    <source>
        <dbReference type="ARBA" id="ARBA00023231"/>
    </source>
</evidence>
<dbReference type="InterPro" id="IPR036105">
    <property type="entry name" value="DiNase_FeMo-co_biosyn_sf"/>
</dbReference>
<gene>
    <name evidence="3" type="ORF">CRM76_12395</name>
</gene>
<evidence type="ECO:0000313" key="4">
    <source>
        <dbReference type="Proteomes" id="UP000219788"/>
    </source>
</evidence>
<dbReference type="Gene3D" id="3.30.420.130">
    <property type="entry name" value="Dinitrogenase iron-molybdenum cofactor biosynthesis domain"/>
    <property type="match status" value="1"/>
</dbReference>
<accession>A0A2A7U318</accession>
<dbReference type="RefSeq" id="WP_098143203.1">
    <property type="nucleotide sequence ID" value="NZ_CP084510.1"/>
</dbReference>
<dbReference type="Proteomes" id="UP000219788">
    <property type="component" value="Unassembled WGS sequence"/>
</dbReference>
<dbReference type="InterPro" id="IPR003731">
    <property type="entry name" value="Di-Nase_FeMo-co_biosynth"/>
</dbReference>
<comment type="caution">
    <text evidence="3">The sequence shown here is derived from an EMBL/GenBank/DDBJ whole genome shotgun (WGS) entry which is preliminary data.</text>
</comment>
<proteinExistence type="predicted"/>
<dbReference type="Pfam" id="PF02579">
    <property type="entry name" value="Nitro_FeMo-Co"/>
    <property type="match status" value="1"/>
</dbReference>
<evidence type="ECO:0000313" key="3">
    <source>
        <dbReference type="EMBL" id="PEH72668.1"/>
    </source>
</evidence>
<organism evidence="3 4">
    <name type="scientific">Edwardsiella tarda</name>
    <dbReference type="NCBI Taxonomy" id="636"/>
    <lineage>
        <taxon>Bacteria</taxon>
        <taxon>Pseudomonadati</taxon>
        <taxon>Pseudomonadota</taxon>
        <taxon>Gammaproteobacteria</taxon>
        <taxon>Enterobacterales</taxon>
        <taxon>Hafniaceae</taxon>
        <taxon>Edwardsiella</taxon>
    </lineage>
</organism>
<protein>
    <recommendedName>
        <fullName evidence="2">Dinitrogenase iron-molybdenum cofactor biosynthesis domain-containing protein</fullName>
    </recommendedName>
</protein>
<reference evidence="4" key="1">
    <citation type="submission" date="2017-09" db="EMBL/GenBank/DDBJ databases">
        <title>FDA dAtabase for Regulatory Grade micrObial Sequences (FDA-ARGOS): Supporting development and validation of Infectious Disease Dx tests.</title>
        <authorList>
            <person name="Goldberg B."/>
            <person name="Campos J."/>
            <person name="Tallon L."/>
            <person name="Sadzewicz L."/>
            <person name="Ott S."/>
            <person name="Zhao X."/>
            <person name="Nagaraj S."/>
            <person name="Vavikolanu K."/>
            <person name="Aluvathingal J."/>
            <person name="Nadendla S."/>
            <person name="Geyer C."/>
            <person name="Sichtig H."/>
        </authorList>
    </citation>
    <scope>NUCLEOTIDE SEQUENCE [LARGE SCALE GENOMIC DNA]</scope>
    <source>
        <strain evidence="4">FDAARGOS_370</strain>
    </source>
</reference>
<dbReference type="AlphaFoldDB" id="A0A2A7U318"/>
<dbReference type="EMBL" id="PDDV01000013">
    <property type="protein sequence ID" value="PEH72668.1"/>
    <property type="molecule type" value="Genomic_DNA"/>
</dbReference>
<keyword evidence="1" id="KW-0535">Nitrogen fixation</keyword>
<feature type="domain" description="Dinitrogenase iron-molybdenum cofactor biosynthesis" evidence="2">
    <location>
        <begin position="9"/>
        <end position="85"/>
    </location>
</feature>
<sequence>MLTAIPMHGARIAGHLARAPQLAFFNANGEEVARYANPATSEQCSGKKQLLALLRQGQIRRLVVRNVGQHMAQRLLALGIEIRLAHGGEWQADYCLEECNLAQLTDASQARPPRKPHHAGHACGCGGSAKQVTTPTRLQPRPSGVPHIIRCRQG</sequence>
<name>A0A2A7U318_EDWTA</name>
<evidence type="ECO:0000259" key="2">
    <source>
        <dbReference type="Pfam" id="PF02579"/>
    </source>
</evidence>
<dbReference type="OrthoDB" id="6215304at2"/>